<dbReference type="RefSeq" id="WP_085305868.1">
    <property type="nucleotide sequence ID" value="NZ_AP022594.1"/>
</dbReference>
<keyword evidence="3" id="KW-1185">Reference proteome</keyword>
<evidence type="ECO:0000313" key="3">
    <source>
        <dbReference type="Proteomes" id="UP000193577"/>
    </source>
</evidence>
<feature type="region of interest" description="Disordered" evidence="1">
    <location>
        <begin position="71"/>
        <end position="102"/>
    </location>
</feature>
<feature type="compositionally biased region" description="Basic and acidic residues" evidence="1">
    <location>
        <begin position="83"/>
        <end position="102"/>
    </location>
</feature>
<proteinExistence type="predicted"/>
<accession>A0A7I7SGT7</accession>
<name>A0A7I7SGT7_9MYCO</name>
<dbReference type="Proteomes" id="UP000193577">
    <property type="component" value="Unassembled WGS sequence"/>
</dbReference>
<evidence type="ECO:0000313" key="2">
    <source>
        <dbReference type="EMBL" id="OSC23887.1"/>
    </source>
</evidence>
<evidence type="ECO:0000256" key="1">
    <source>
        <dbReference type="SAM" id="MobiDB-lite"/>
    </source>
</evidence>
<gene>
    <name evidence="2" type="ORF">B8W67_19730</name>
</gene>
<comment type="caution">
    <text evidence="2">The sequence shown here is derived from an EMBL/GenBank/DDBJ whole genome shotgun (WGS) entry which is preliminary data.</text>
</comment>
<protein>
    <submittedName>
        <fullName evidence="2">Uncharacterized protein</fullName>
    </submittedName>
</protein>
<organism evidence="2 3">
    <name type="scientific">Mycolicibacillus koreensis</name>
    <dbReference type="NCBI Taxonomy" id="1069220"/>
    <lineage>
        <taxon>Bacteria</taxon>
        <taxon>Bacillati</taxon>
        <taxon>Actinomycetota</taxon>
        <taxon>Actinomycetes</taxon>
        <taxon>Mycobacteriales</taxon>
        <taxon>Mycobacteriaceae</taxon>
        <taxon>Mycolicibacillus</taxon>
    </lineage>
</organism>
<reference evidence="2 3" key="1">
    <citation type="submission" date="2017-04" db="EMBL/GenBank/DDBJ databases">
        <title>The new phylogeny of genus Mycobacterium.</title>
        <authorList>
            <person name="Tortoli E."/>
            <person name="Trovato A."/>
            <person name="Cirillo D.M."/>
        </authorList>
    </citation>
    <scope>NUCLEOTIDE SEQUENCE [LARGE SCALE GENOMIC DNA]</scope>
    <source>
        <strain evidence="2 3">KCTC 19819</strain>
    </source>
</reference>
<dbReference type="EMBL" id="NCXO01000085">
    <property type="protein sequence ID" value="OSC23887.1"/>
    <property type="molecule type" value="Genomic_DNA"/>
</dbReference>
<sequence>MEMEMATTSDRIAHSVTIKGTLTAAGKSATAAAARVPVAPVTGLRPSHRAALNKRFRETRKTLKDISKTAKTGVSYLTEDDQHEDKSRRDVESTKRPEYRGK</sequence>
<dbReference type="AlphaFoldDB" id="A0A7I7SGT7"/>